<dbReference type="PANTHER" id="PTHR45036">
    <property type="entry name" value="METHYLTRANSFERASE LIKE 7B"/>
    <property type="match status" value="1"/>
</dbReference>
<dbReference type="GO" id="GO:0008757">
    <property type="term" value="F:S-adenosylmethionine-dependent methyltransferase activity"/>
    <property type="evidence" value="ECO:0007669"/>
    <property type="project" value="InterPro"/>
</dbReference>
<dbReference type="CDD" id="cd02440">
    <property type="entry name" value="AdoMet_MTases"/>
    <property type="match status" value="1"/>
</dbReference>
<proteinExistence type="predicted"/>
<evidence type="ECO:0000259" key="1">
    <source>
        <dbReference type="Pfam" id="PF08241"/>
    </source>
</evidence>
<dbReference type="InterPro" id="IPR013216">
    <property type="entry name" value="Methyltransf_11"/>
</dbReference>
<dbReference type="PANTHER" id="PTHR45036:SF1">
    <property type="entry name" value="METHYLTRANSFERASE LIKE 7A"/>
    <property type="match status" value="1"/>
</dbReference>
<dbReference type="AlphaFoldDB" id="A0A7W8VCY9"/>
<dbReference type="Proteomes" id="UP000572635">
    <property type="component" value="Unassembled WGS sequence"/>
</dbReference>
<evidence type="ECO:0000313" key="3">
    <source>
        <dbReference type="Proteomes" id="UP000572635"/>
    </source>
</evidence>
<dbReference type="InterPro" id="IPR029063">
    <property type="entry name" value="SAM-dependent_MTases_sf"/>
</dbReference>
<dbReference type="Pfam" id="PF08241">
    <property type="entry name" value="Methyltransf_11"/>
    <property type="match status" value="1"/>
</dbReference>
<keyword evidence="2" id="KW-0808">Transferase</keyword>
<keyword evidence="2" id="KW-0830">Ubiquinone</keyword>
<keyword evidence="2" id="KW-0489">Methyltransferase</keyword>
<dbReference type="RefSeq" id="WP_184391381.1">
    <property type="nucleotide sequence ID" value="NZ_BAAAJD010000159.1"/>
</dbReference>
<gene>
    <name evidence="2" type="ORF">HDA36_001796</name>
</gene>
<dbReference type="InterPro" id="IPR052356">
    <property type="entry name" value="Thiol_S-MT"/>
</dbReference>
<sequence length="218" mass="23182">MAPSESGGPVRPTRLQLASARCYDRLVRRADPHWEGPVRRRLLGGLTGRVLDIGAGTGKSLPDLAGADRVTAVEPAPGRRALLAERARDAPVPVEVADADAEHLPYPDASFDAVCCVLMLCSVGDPARALAEIRRVLVPGGAFAFIEHVREEEPGARARVQRAASPLQRVLLGCDLRRRTEEAIGAAGFAVGEITRNRPFGPLVPSQPIIAGRASAPR</sequence>
<reference evidence="2 3" key="1">
    <citation type="submission" date="2020-08" db="EMBL/GenBank/DDBJ databases">
        <title>Sequencing the genomes of 1000 actinobacteria strains.</title>
        <authorList>
            <person name="Klenk H.-P."/>
        </authorList>
    </citation>
    <scope>NUCLEOTIDE SEQUENCE [LARGE SCALE GENOMIC DNA]</scope>
    <source>
        <strain evidence="2 3">DSM 44551</strain>
    </source>
</reference>
<accession>A0A7W8VCY9</accession>
<organism evidence="2 3">
    <name type="scientific">Nocardiopsis composta</name>
    <dbReference type="NCBI Taxonomy" id="157465"/>
    <lineage>
        <taxon>Bacteria</taxon>
        <taxon>Bacillati</taxon>
        <taxon>Actinomycetota</taxon>
        <taxon>Actinomycetes</taxon>
        <taxon>Streptosporangiales</taxon>
        <taxon>Nocardiopsidaceae</taxon>
        <taxon>Nocardiopsis</taxon>
    </lineage>
</organism>
<name>A0A7W8VCY9_9ACTN</name>
<dbReference type="EMBL" id="JACHDB010000001">
    <property type="protein sequence ID" value="MBB5431712.1"/>
    <property type="molecule type" value="Genomic_DNA"/>
</dbReference>
<dbReference type="Gene3D" id="3.40.50.150">
    <property type="entry name" value="Vaccinia Virus protein VP39"/>
    <property type="match status" value="1"/>
</dbReference>
<evidence type="ECO:0000313" key="2">
    <source>
        <dbReference type="EMBL" id="MBB5431712.1"/>
    </source>
</evidence>
<dbReference type="SUPFAM" id="SSF53335">
    <property type="entry name" value="S-adenosyl-L-methionine-dependent methyltransferases"/>
    <property type="match status" value="1"/>
</dbReference>
<dbReference type="GO" id="GO:0032259">
    <property type="term" value="P:methylation"/>
    <property type="evidence" value="ECO:0007669"/>
    <property type="project" value="UniProtKB-KW"/>
</dbReference>
<protein>
    <submittedName>
        <fullName evidence="2">Ubiquinone/menaquinone biosynthesis C-methylase UbiE</fullName>
    </submittedName>
</protein>
<feature type="domain" description="Methyltransferase type 11" evidence="1">
    <location>
        <begin position="51"/>
        <end position="145"/>
    </location>
</feature>
<comment type="caution">
    <text evidence="2">The sequence shown here is derived from an EMBL/GenBank/DDBJ whole genome shotgun (WGS) entry which is preliminary data.</text>
</comment>
<keyword evidence="3" id="KW-1185">Reference proteome</keyword>